<dbReference type="PRINTS" id="PR00455">
    <property type="entry name" value="HTHTETR"/>
</dbReference>
<evidence type="ECO:0000313" key="4">
    <source>
        <dbReference type="EMBL" id="HGV55673.1"/>
    </source>
</evidence>
<sequence>MRKNTKEAIIAAGLKLFSEKGYLGATTREIAKLAGVSEVTLFRHFTNKQNLFISVLQQYSFLPQLRELTKELQKRPLKEALKVIAINFLNELRAKRDLINIIHAEHKRYPEVLKEYFRNLSDSLITELAEFLRGYEREGILRDGDIFLMAQAFFWPLFFLFSL</sequence>
<organism evidence="4">
    <name type="scientific">Caldimicrobium thiodismutans</name>
    <dbReference type="NCBI Taxonomy" id="1653476"/>
    <lineage>
        <taxon>Bacteria</taxon>
        <taxon>Pseudomonadati</taxon>
        <taxon>Thermodesulfobacteriota</taxon>
        <taxon>Thermodesulfobacteria</taxon>
        <taxon>Thermodesulfobacteriales</taxon>
        <taxon>Thermodesulfobacteriaceae</taxon>
        <taxon>Caldimicrobium</taxon>
    </lineage>
</organism>
<dbReference type="Gene3D" id="1.10.357.10">
    <property type="entry name" value="Tetracycline Repressor, domain 2"/>
    <property type="match status" value="1"/>
</dbReference>
<dbReference type="InterPro" id="IPR036271">
    <property type="entry name" value="Tet_transcr_reg_TetR-rel_C_sf"/>
</dbReference>
<dbReference type="EMBL" id="DSZU01000113">
    <property type="protein sequence ID" value="HGV55673.1"/>
    <property type="molecule type" value="Genomic_DNA"/>
</dbReference>
<gene>
    <name evidence="4" type="ORF">ENT73_06305</name>
</gene>
<dbReference type="PANTHER" id="PTHR30055">
    <property type="entry name" value="HTH-TYPE TRANSCRIPTIONAL REGULATOR RUTR"/>
    <property type="match status" value="1"/>
</dbReference>
<evidence type="ECO:0000256" key="1">
    <source>
        <dbReference type="ARBA" id="ARBA00023125"/>
    </source>
</evidence>
<evidence type="ECO:0000259" key="3">
    <source>
        <dbReference type="PROSITE" id="PS50977"/>
    </source>
</evidence>
<evidence type="ECO:0000256" key="2">
    <source>
        <dbReference type="PROSITE-ProRule" id="PRU00335"/>
    </source>
</evidence>
<dbReference type="SUPFAM" id="SSF48498">
    <property type="entry name" value="Tetracyclin repressor-like, C-terminal domain"/>
    <property type="match status" value="1"/>
</dbReference>
<dbReference type="InterPro" id="IPR050109">
    <property type="entry name" value="HTH-type_TetR-like_transc_reg"/>
</dbReference>
<comment type="caution">
    <text evidence="4">The sequence shown here is derived from an EMBL/GenBank/DDBJ whole genome shotgun (WGS) entry which is preliminary data.</text>
</comment>
<dbReference type="PANTHER" id="PTHR30055:SF226">
    <property type="entry name" value="HTH-TYPE TRANSCRIPTIONAL REGULATOR PKSA"/>
    <property type="match status" value="1"/>
</dbReference>
<feature type="DNA-binding region" description="H-T-H motif" evidence="2">
    <location>
        <begin position="26"/>
        <end position="45"/>
    </location>
</feature>
<accession>A0A832LW46</accession>
<dbReference type="GO" id="GO:0003700">
    <property type="term" value="F:DNA-binding transcription factor activity"/>
    <property type="evidence" value="ECO:0007669"/>
    <property type="project" value="TreeGrafter"/>
</dbReference>
<dbReference type="SUPFAM" id="SSF46689">
    <property type="entry name" value="Homeodomain-like"/>
    <property type="match status" value="1"/>
</dbReference>
<dbReference type="Pfam" id="PF00440">
    <property type="entry name" value="TetR_N"/>
    <property type="match status" value="1"/>
</dbReference>
<dbReference type="InterPro" id="IPR009057">
    <property type="entry name" value="Homeodomain-like_sf"/>
</dbReference>
<dbReference type="GO" id="GO:0000976">
    <property type="term" value="F:transcription cis-regulatory region binding"/>
    <property type="evidence" value="ECO:0007669"/>
    <property type="project" value="TreeGrafter"/>
</dbReference>
<protein>
    <submittedName>
        <fullName evidence="4">TetR/AcrR family transcriptional regulator</fullName>
    </submittedName>
</protein>
<name>A0A832LW46_9BACT</name>
<dbReference type="InterPro" id="IPR001647">
    <property type="entry name" value="HTH_TetR"/>
</dbReference>
<feature type="domain" description="HTH tetR-type" evidence="3">
    <location>
        <begin position="3"/>
        <end position="63"/>
    </location>
</feature>
<keyword evidence="1 2" id="KW-0238">DNA-binding</keyword>
<dbReference type="PROSITE" id="PS50977">
    <property type="entry name" value="HTH_TETR_2"/>
    <property type="match status" value="1"/>
</dbReference>
<proteinExistence type="predicted"/>
<reference evidence="4" key="1">
    <citation type="journal article" date="2020" name="mSystems">
        <title>Genome- and Community-Level Interaction Insights into Carbon Utilization and Element Cycling Functions of Hydrothermarchaeota in Hydrothermal Sediment.</title>
        <authorList>
            <person name="Zhou Z."/>
            <person name="Liu Y."/>
            <person name="Xu W."/>
            <person name="Pan J."/>
            <person name="Luo Z.H."/>
            <person name="Li M."/>
        </authorList>
    </citation>
    <scope>NUCLEOTIDE SEQUENCE [LARGE SCALE GENOMIC DNA]</scope>
    <source>
        <strain evidence="4">SpSt-605</strain>
    </source>
</reference>
<dbReference type="AlphaFoldDB" id="A0A832LW46"/>